<gene>
    <name evidence="1" type="ORF">GA0061101_12385</name>
</gene>
<proteinExistence type="predicted"/>
<accession>A0A1C3X3D5</accession>
<evidence type="ECO:0000313" key="2">
    <source>
        <dbReference type="Proteomes" id="UP000199205"/>
    </source>
</evidence>
<dbReference type="Proteomes" id="UP000199205">
    <property type="component" value="Unassembled WGS sequence"/>
</dbReference>
<evidence type="ECO:0000313" key="1">
    <source>
        <dbReference type="EMBL" id="SCB46695.1"/>
    </source>
</evidence>
<dbReference type="AlphaFoldDB" id="A0A1C3X3D5"/>
<reference evidence="1 2" key="1">
    <citation type="submission" date="2016-08" db="EMBL/GenBank/DDBJ databases">
        <authorList>
            <person name="Seilhamer J.J."/>
        </authorList>
    </citation>
    <scope>NUCLEOTIDE SEQUENCE [LARGE SCALE GENOMIC DNA]</scope>
    <source>
        <strain evidence="1 2">P1-7</strain>
    </source>
</reference>
<name>A0A1C3X3D5_9HYPH</name>
<organism evidence="1 2">
    <name type="scientific">Rhizobium lusitanum</name>
    <dbReference type="NCBI Taxonomy" id="293958"/>
    <lineage>
        <taxon>Bacteria</taxon>
        <taxon>Pseudomonadati</taxon>
        <taxon>Pseudomonadota</taxon>
        <taxon>Alphaproteobacteria</taxon>
        <taxon>Hyphomicrobiales</taxon>
        <taxon>Rhizobiaceae</taxon>
        <taxon>Rhizobium/Agrobacterium group</taxon>
        <taxon>Rhizobium</taxon>
    </lineage>
</organism>
<protein>
    <submittedName>
        <fullName evidence="1">Uncharacterized protein</fullName>
    </submittedName>
</protein>
<dbReference type="EMBL" id="FMAF01000023">
    <property type="protein sequence ID" value="SCB46695.1"/>
    <property type="molecule type" value="Genomic_DNA"/>
</dbReference>
<sequence>MITASLPIAQLVSINLTSPDLGLDHSEARSWHAWYRHMTLVIAAAAFLAKLGSDLRRSAAGKPNETSPNPPIAA</sequence>